<dbReference type="KEGG" id="vg:55618847"/>
<organism evidence="1 2">
    <name type="scientific">Rhodococcus phage Whack</name>
    <dbReference type="NCBI Taxonomy" id="2591132"/>
    <lineage>
        <taxon>Viruses</taxon>
        <taxon>Duplodnaviria</taxon>
        <taxon>Heunggongvirae</taxon>
        <taxon>Uroviricota</taxon>
        <taxon>Caudoviricetes</taxon>
        <taxon>Whackvirus</taxon>
        <taxon>Whackvirus whack</taxon>
    </lineage>
</organism>
<evidence type="ECO:0000313" key="1">
    <source>
        <dbReference type="EMBL" id="QDM57099.1"/>
    </source>
</evidence>
<dbReference type="PROSITE" id="PS51257">
    <property type="entry name" value="PROKAR_LIPOPROTEIN"/>
    <property type="match status" value="1"/>
</dbReference>
<dbReference type="Proteomes" id="UP000319882">
    <property type="component" value="Segment"/>
</dbReference>
<dbReference type="EMBL" id="MK967393">
    <property type="protein sequence ID" value="QDM57099.1"/>
    <property type="molecule type" value="Genomic_DNA"/>
</dbReference>
<evidence type="ECO:0000313" key="2">
    <source>
        <dbReference type="Proteomes" id="UP000319882"/>
    </source>
</evidence>
<accession>A0A515MKE4</accession>
<keyword evidence="1" id="KW-0449">Lipoprotein</keyword>
<sequence>MKKTFVGMLAVATLALTGCGSDDQPEGASPTTSTAPALEVVAMGTPFAVKDKAGATLGNVTVLAAEKNPVCTDRYGTPAKAQGTPVAVQLRVETPADYKEQTFVRTTERDFSEVTSAGVTKDVSIDNDICIADRDEFMNAFTASSKYEGWILLDVSDPASKLIYRPQYSLGGPSYQVVDLATVADGQPTAAPVTPVEPTVAETAPAWTPVETPSVQLAPEPPTGYTGAPIGEPAPLTGKVIDHCMSDPMYQTGTTMFTDGTTGWTQECAG</sequence>
<keyword evidence="2" id="KW-1185">Reference proteome</keyword>
<name>A0A515MKE4_9CAUD</name>
<dbReference type="GeneID" id="55618847"/>
<dbReference type="RefSeq" id="YP_009848426.1">
    <property type="nucleotide sequence ID" value="NC_048784.1"/>
</dbReference>
<proteinExistence type="predicted"/>
<gene>
    <name evidence="1" type="primary">36</name>
    <name evidence="1" type="ORF">SEA_WHACK_36</name>
</gene>
<reference evidence="1 2" key="1">
    <citation type="submission" date="2019-05" db="EMBL/GenBank/DDBJ databases">
        <authorList>
            <person name="Beaulieu J."/>
            <person name="Cox M."/>
            <person name="Nazim E."/>
            <person name="Robinson Z."/>
            <person name="Molloy S.D."/>
            <person name="Garlena R.A."/>
            <person name="Russell D.A."/>
            <person name="Pope W.H."/>
            <person name="Jacobs-Sera D."/>
            <person name="Hatfull G.F."/>
        </authorList>
    </citation>
    <scope>NUCLEOTIDE SEQUENCE [LARGE SCALE GENOMIC DNA]</scope>
</reference>
<protein>
    <submittedName>
        <fullName evidence="1">Lipoprotein</fullName>
    </submittedName>
</protein>